<evidence type="ECO:0000313" key="1">
    <source>
        <dbReference type="EMBL" id="PWB00496.1"/>
    </source>
</evidence>
<evidence type="ECO:0000313" key="2">
    <source>
        <dbReference type="Proteomes" id="UP000244905"/>
    </source>
</evidence>
<name>A0A2V1II27_9BACT</name>
<accession>A0A2V1II27</accession>
<organism evidence="1 2">
    <name type="scientific">Duncaniella muris</name>
    <dbReference type="NCBI Taxonomy" id="2094150"/>
    <lineage>
        <taxon>Bacteria</taxon>
        <taxon>Pseudomonadati</taxon>
        <taxon>Bacteroidota</taxon>
        <taxon>Bacteroidia</taxon>
        <taxon>Bacteroidales</taxon>
        <taxon>Muribaculaceae</taxon>
        <taxon>Duncaniella</taxon>
    </lineage>
</organism>
<sequence length="74" mass="8266">MTSVVFTIFPSFRTVNSLIMENPGSDDPLDQVELTPEAKISLTPLPKIKMTPVDVMSAGDFICIFEFRFGRRGI</sequence>
<dbReference type="Proteomes" id="UP000244905">
    <property type="component" value="Unassembled WGS sequence"/>
</dbReference>
<proteinExistence type="predicted"/>
<dbReference type="AlphaFoldDB" id="A0A2V1II27"/>
<dbReference type="EMBL" id="PUEC01000040">
    <property type="protein sequence ID" value="PWB00496.1"/>
    <property type="molecule type" value="Genomic_DNA"/>
</dbReference>
<protein>
    <submittedName>
        <fullName evidence="1">Uncharacterized protein</fullName>
    </submittedName>
</protein>
<gene>
    <name evidence="1" type="ORF">C5O23_12680</name>
</gene>
<comment type="caution">
    <text evidence="1">The sequence shown here is derived from an EMBL/GenBank/DDBJ whole genome shotgun (WGS) entry which is preliminary data.</text>
</comment>
<reference evidence="2" key="1">
    <citation type="submission" date="2018-02" db="EMBL/GenBank/DDBJ databases">
        <authorList>
            <person name="Clavel T."/>
            <person name="Strowig T."/>
        </authorList>
    </citation>
    <scope>NUCLEOTIDE SEQUENCE [LARGE SCALE GENOMIC DNA]</scope>
    <source>
        <strain evidence="2">DSM 103720</strain>
    </source>
</reference>
<keyword evidence="2" id="KW-1185">Reference proteome</keyword>